<dbReference type="EMBL" id="JBCGBO010000004">
    <property type="protein sequence ID" value="KAK9207990.1"/>
    <property type="molecule type" value="Genomic_DNA"/>
</dbReference>
<dbReference type="PROSITE" id="PS50066">
    <property type="entry name" value="MADS_BOX_2"/>
    <property type="match status" value="1"/>
</dbReference>
<name>A0AAP0MCP4_9ROSI</name>
<comment type="subcellular location">
    <subcellularLocation>
        <location evidence="1">Nucleus</location>
    </subcellularLocation>
</comment>
<protein>
    <recommendedName>
        <fullName evidence="8">MADS-box domain-containing protein</fullName>
    </recommendedName>
</protein>
<feature type="coiled-coil region" evidence="6">
    <location>
        <begin position="103"/>
        <end position="130"/>
    </location>
</feature>
<feature type="domain" description="MADS-box" evidence="8">
    <location>
        <begin position="6"/>
        <end position="33"/>
    </location>
</feature>
<dbReference type="Pfam" id="PF00319">
    <property type="entry name" value="SRF-TF"/>
    <property type="match status" value="1"/>
</dbReference>
<dbReference type="GO" id="GO:0046983">
    <property type="term" value="F:protein dimerization activity"/>
    <property type="evidence" value="ECO:0007669"/>
    <property type="project" value="InterPro"/>
</dbReference>
<gene>
    <name evidence="9" type="ORF">WN944_000341</name>
</gene>
<evidence type="ECO:0000259" key="8">
    <source>
        <dbReference type="PROSITE" id="PS50066"/>
    </source>
</evidence>
<evidence type="ECO:0000256" key="7">
    <source>
        <dbReference type="SAM" id="MobiDB-lite"/>
    </source>
</evidence>
<evidence type="ECO:0000256" key="6">
    <source>
        <dbReference type="SAM" id="Coils"/>
    </source>
</evidence>
<keyword evidence="10" id="KW-1185">Reference proteome</keyword>
<keyword evidence="5" id="KW-0539">Nucleus</keyword>
<dbReference type="Gene3D" id="3.40.1810.10">
    <property type="entry name" value="Transcription factor, MADS-box"/>
    <property type="match status" value="1"/>
</dbReference>
<dbReference type="InterPro" id="IPR036879">
    <property type="entry name" value="TF_MADSbox_sf"/>
</dbReference>
<keyword evidence="3" id="KW-0238">DNA-binding</keyword>
<proteinExistence type="predicted"/>
<keyword evidence="6" id="KW-0175">Coiled coil</keyword>
<dbReference type="InterPro" id="IPR002100">
    <property type="entry name" value="TF_MADSbox"/>
</dbReference>
<dbReference type="GO" id="GO:0003677">
    <property type="term" value="F:DNA binding"/>
    <property type="evidence" value="ECO:0007669"/>
    <property type="project" value="UniProtKB-KW"/>
</dbReference>
<keyword evidence="4" id="KW-0804">Transcription</keyword>
<evidence type="ECO:0000256" key="5">
    <source>
        <dbReference type="ARBA" id="ARBA00023242"/>
    </source>
</evidence>
<evidence type="ECO:0000256" key="1">
    <source>
        <dbReference type="ARBA" id="ARBA00004123"/>
    </source>
</evidence>
<evidence type="ECO:0000256" key="2">
    <source>
        <dbReference type="ARBA" id="ARBA00023015"/>
    </source>
</evidence>
<dbReference type="SUPFAM" id="SSF55455">
    <property type="entry name" value="SRF-like"/>
    <property type="match status" value="1"/>
</dbReference>
<accession>A0AAP0MCP4</accession>
<reference evidence="9 10" key="1">
    <citation type="submission" date="2024-05" db="EMBL/GenBank/DDBJ databases">
        <title>Haplotype-resolved chromosome-level genome assembly of Huyou (Citrus changshanensis).</title>
        <authorList>
            <person name="Miao C."/>
            <person name="Chen W."/>
            <person name="Wu Y."/>
            <person name="Wang L."/>
            <person name="Zhao S."/>
            <person name="Grierson D."/>
            <person name="Xu C."/>
            <person name="Chen K."/>
        </authorList>
    </citation>
    <scope>NUCLEOTIDE SEQUENCE [LARGE SCALE GENOMIC DNA]</scope>
    <source>
        <strain evidence="9">01-14</strain>
        <tissue evidence="9">Leaf</tissue>
    </source>
</reference>
<comment type="caution">
    <text evidence="9">The sequence shown here is derived from an EMBL/GenBank/DDBJ whole genome shotgun (WGS) entry which is preliminary data.</text>
</comment>
<evidence type="ECO:0000256" key="4">
    <source>
        <dbReference type="ARBA" id="ARBA00023163"/>
    </source>
</evidence>
<feature type="region of interest" description="Disordered" evidence="7">
    <location>
        <begin position="216"/>
        <end position="242"/>
    </location>
</feature>
<evidence type="ECO:0000256" key="3">
    <source>
        <dbReference type="ARBA" id="ARBA00023125"/>
    </source>
</evidence>
<dbReference type="AlphaFoldDB" id="A0AAP0MCP4"/>
<evidence type="ECO:0000313" key="9">
    <source>
        <dbReference type="EMBL" id="KAK9207990.1"/>
    </source>
</evidence>
<evidence type="ECO:0000313" key="10">
    <source>
        <dbReference type="Proteomes" id="UP001428341"/>
    </source>
</evidence>
<dbReference type="Proteomes" id="UP001428341">
    <property type="component" value="Unassembled WGS sequence"/>
</dbReference>
<dbReference type="GO" id="GO:0005634">
    <property type="term" value="C:nucleus"/>
    <property type="evidence" value="ECO:0007669"/>
    <property type="project" value="UniProtKB-SubCell"/>
</dbReference>
<keyword evidence="2" id="KW-0805">Transcription regulation</keyword>
<sequence length="242" mass="27759">MALKECKRKSTLKKKASELATLCDVRVCMVCFGPDESGAETRPEHKTEDDLFGFLENQPDQEKLSNSKGKEPADINQENINGHNRYWDEKLKQFSTEEFMGLCSSLDSKLKILRERIRVLQNNNEKEIKAKAVQVSDNNWGSTFTNPNNDHDHMHITVIDHNNGGDHDDTIITDRNYYRTMMMNECYYHQPLLPLLMFTHQLSYNQEAFESPFNHAAVRPSNGGGSSSDFGREEFAYGSKLQ</sequence>
<organism evidence="9 10">
    <name type="scientific">Citrus x changshan-huyou</name>
    <dbReference type="NCBI Taxonomy" id="2935761"/>
    <lineage>
        <taxon>Eukaryota</taxon>
        <taxon>Viridiplantae</taxon>
        <taxon>Streptophyta</taxon>
        <taxon>Embryophyta</taxon>
        <taxon>Tracheophyta</taxon>
        <taxon>Spermatophyta</taxon>
        <taxon>Magnoliopsida</taxon>
        <taxon>eudicotyledons</taxon>
        <taxon>Gunneridae</taxon>
        <taxon>Pentapetalae</taxon>
        <taxon>rosids</taxon>
        <taxon>malvids</taxon>
        <taxon>Sapindales</taxon>
        <taxon>Rutaceae</taxon>
        <taxon>Aurantioideae</taxon>
        <taxon>Citrus</taxon>
    </lineage>
</organism>